<gene>
    <name evidence="1" type="ORF">TNCV_381081</name>
</gene>
<evidence type="ECO:0000313" key="2">
    <source>
        <dbReference type="Proteomes" id="UP000887159"/>
    </source>
</evidence>
<dbReference type="AlphaFoldDB" id="A0A8X6SDU6"/>
<reference evidence="1" key="1">
    <citation type="submission" date="2020-08" db="EMBL/GenBank/DDBJ databases">
        <title>Multicomponent nature underlies the extraordinary mechanical properties of spider dragline silk.</title>
        <authorList>
            <person name="Kono N."/>
            <person name="Nakamura H."/>
            <person name="Mori M."/>
            <person name="Yoshida Y."/>
            <person name="Ohtoshi R."/>
            <person name="Malay A.D."/>
            <person name="Moran D.A.P."/>
            <person name="Tomita M."/>
            <person name="Numata K."/>
            <person name="Arakawa K."/>
        </authorList>
    </citation>
    <scope>NUCLEOTIDE SEQUENCE</scope>
</reference>
<proteinExistence type="predicted"/>
<dbReference type="EMBL" id="BMAU01021291">
    <property type="protein sequence ID" value="GFY09613.1"/>
    <property type="molecule type" value="Genomic_DNA"/>
</dbReference>
<accession>A0A8X6SDU6</accession>
<protein>
    <submittedName>
        <fullName evidence="1">Uncharacterized protein</fullName>
    </submittedName>
</protein>
<comment type="caution">
    <text evidence="1">The sequence shown here is derived from an EMBL/GenBank/DDBJ whole genome shotgun (WGS) entry which is preliminary data.</text>
</comment>
<keyword evidence="2" id="KW-1185">Reference proteome</keyword>
<name>A0A8X6SDU6_TRICX</name>
<sequence length="78" mass="8861">MRPSHYPKTRMDLGKRTVATRRLLATDLVSLNHGQVTRTTPELASPSPNFHTTTTGGRLNIGRFYLHHPLPYTADTRY</sequence>
<evidence type="ECO:0000313" key="1">
    <source>
        <dbReference type="EMBL" id="GFY09613.1"/>
    </source>
</evidence>
<dbReference type="Proteomes" id="UP000887159">
    <property type="component" value="Unassembled WGS sequence"/>
</dbReference>
<organism evidence="1 2">
    <name type="scientific">Trichonephila clavipes</name>
    <name type="common">Golden silk orbweaver</name>
    <name type="synonym">Nephila clavipes</name>
    <dbReference type="NCBI Taxonomy" id="2585209"/>
    <lineage>
        <taxon>Eukaryota</taxon>
        <taxon>Metazoa</taxon>
        <taxon>Ecdysozoa</taxon>
        <taxon>Arthropoda</taxon>
        <taxon>Chelicerata</taxon>
        <taxon>Arachnida</taxon>
        <taxon>Araneae</taxon>
        <taxon>Araneomorphae</taxon>
        <taxon>Entelegynae</taxon>
        <taxon>Araneoidea</taxon>
        <taxon>Nephilidae</taxon>
        <taxon>Trichonephila</taxon>
    </lineage>
</organism>